<evidence type="ECO:0000259" key="2">
    <source>
        <dbReference type="Pfam" id="PF13240"/>
    </source>
</evidence>
<dbReference type="InterPro" id="IPR026870">
    <property type="entry name" value="Zinc_ribbon_dom"/>
</dbReference>
<gene>
    <name evidence="3" type="ORF">FC756_24335</name>
</gene>
<dbReference type="Pfam" id="PF13240">
    <property type="entry name" value="Zn_Ribbon_1"/>
    <property type="match status" value="1"/>
</dbReference>
<organism evidence="3 4">
    <name type="scientific">Lysinibacillus mangiferihumi</name>
    <dbReference type="NCBI Taxonomy" id="1130819"/>
    <lineage>
        <taxon>Bacteria</taxon>
        <taxon>Bacillati</taxon>
        <taxon>Bacillota</taxon>
        <taxon>Bacilli</taxon>
        <taxon>Bacillales</taxon>
        <taxon>Bacillaceae</taxon>
        <taxon>Lysinibacillus</taxon>
    </lineage>
</organism>
<evidence type="ECO:0000313" key="4">
    <source>
        <dbReference type="Proteomes" id="UP000308744"/>
    </source>
</evidence>
<keyword evidence="4" id="KW-1185">Reference proteome</keyword>
<evidence type="ECO:0000256" key="1">
    <source>
        <dbReference type="SAM" id="Phobius"/>
    </source>
</evidence>
<feature type="domain" description="Zinc-ribbon" evidence="2">
    <location>
        <begin position="2"/>
        <end position="22"/>
    </location>
</feature>
<feature type="transmembrane region" description="Helical" evidence="1">
    <location>
        <begin position="44"/>
        <end position="68"/>
    </location>
</feature>
<keyword evidence="1" id="KW-1133">Transmembrane helix</keyword>
<accession>A0A4U2XZA2</accession>
<evidence type="ECO:0000313" key="3">
    <source>
        <dbReference type="EMBL" id="TKI53339.1"/>
    </source>
</evidence>
<comment type="caution">
    <text evidence="3">The sequence shown here is derived from an EMBL/GenBank/DDBJ whole genome shotgun (WGS) entry which is preliminary data.</text>
</comment>
<keyword evidence="1" id="KW-0812">Transmembrane</keyword>
<name>A0A4U2XZA2_9BACI</name>
<sequence length="175" mass="19417">MFCIHCGEKISEEALFCSKCGTTTNKKEAPILTGKVNRKFKLGVFYSISAYVMGGALIPIFIFIFLTFKFHESIYGILLSMPGVLYVVGYGVAVLLFSHFFATTTMSKILVKITFITYLIGTIVVAINIPFFLFAAVSVDFNTISDMNPIFSDGKKRIVALLMILPVLFVMASYL</sequence>
<feature type="transmembrane region" description="Helical" evidence="1">
    <location>
        <begin position="157"/>
        <end position="174"/>
    </location>
</feature>
<protein>
    <submittedName>
        <fullName evidence="3">Zinc ribbon domain-containing protein</fullName>
    </submittedName>
</protein>
<reference evidence="3 4" key="1">
    <citation type="submission" date="2019-04" db="EMBL/GenBank/DDBJ databases">
        <title>Lysinibacillus genome sequencing.</title>
        <authorList>
            <person name="Dunlap C."/>
        </authorList>
    </citation>
    <scope>NUCLEOTIDE SEQUENCE [LARGE SCALE GENOMIC DNA]</scope>
    <source>
        <strain evidence="3 4">CCTCC AB 2010389</strain>
    </source>
</reference>
<proteinExistence type="predicted"/>
<dbReference type="EMBL" id="SZPU01000117">
    <property type="protein sequence ID" value="TKI53339.1"/>
    <property type="molecule type" value="Genomic_DNA"/>
</dbReference>
<feature type="transmembrane region" description="Helical" evidence="1">
    <location>
        <begin position="109"/>
        <end position="137"/>
    </location>
</feature>
<keyword evidence="1" id="KW-0472">Membrane</keyword>
<dbReference type="RefSeq" id="WP_137067859.1">
    <property type="nucleotide sequence ID" value="NZ_SZPU01000117.1"/>
</dbReference>
<dbReference type="Proteomes" id="UP000308744">
    <property type="component" value="Unassembled WGS sequence"/>
</dbReference>
<dbReference type="AlphaFoldDB" id="A0A4U2XZA2"/>
<feature type="non-terminal residue" evidence="3">
    <location>
        <position position="175"/>
    </location>
</feature>
<feature type="transmembrane region" description="Helical" evidence="1">
    <location>
        <begin position="74"/>
        <end position="97"/>
    </location>
</feature>